<dbReference type="InterPro" id="IPR003609">
    <property type="entry name" value="Pan_app"/>
</dbReference>
<dbReference type="PROSITE" id="PS50948">
    <property type="entry name" value="PAN"/>
    <property type="match status" value="1"/>
</dbReference>
<dbReference type="Gene3D" id="2.120.10.30">
    <property type="entry name" value="TolB, C-terminal domain"/>
    <property type="match status" value="1"/>
</dbReference>
<feature type="region of interest" description="Disordered" evidence="3">
    <location>
        <begin position="101"/>
        <end position="126"/>
    </location>
</feature>
<dbReference type="Pfam" id="PF01436">
    <property type="entry name" value="NHL"/>
    <property type="match status" value="2"/>
</dbReference>
<dbReference type="Pfam" id="PF00024">
    <property type="entry name" value="PAN_1"/>
    <property type="match status" value="1"/>
</dbReference>
<feature type="domain" description="Apple" evidence="4">
    <location>
        <begin position="16"/>
        <end position="83"/>
    </location>
</feature>
<feature type="compositionally biased region" description="Low complexity" evidence="3">
    <location>
        <begin position="101"/>
        <end position="125"/>
    </location>
</feature>
<evidence type="ECO:0000256" key="2">
    <source>
        <dbReference type="PROSITE-ProRule" id="PRU00504"/>
    </source>
</evidence>
<evidence type="ECO:0000256" key="3">
    <source>
        <dbReference type="SAM" id="MobiDB-lite"/>
    </source>
</evidence>
<dbReference type="SUPFAM" id="SSF57414">
    <property type="entry name" value="Hairpin loop containing domain-like"/>
    <property type="match status" value="1"/>
</dbReference>
<dbReference type="Gene3D" id="3.50.4.10">
    <property type="entry name" value="Hepatocyte Growth Factor"/>
    <property type="match status" value="1"/>
</dbReference>
<evidence type="ECO:0000313" key="6">
    <source>
        <dbReference type="Proteomes" id="UP000663868"/>
    </source>
</evidence>
<comment type="caution">
    <text evidence="5">The sequence shown here is derived from an EMBL/GenBank/DDBJ whole genome shotgun (WGS) entry which is preliminary data.</text>
</comment>
<accession>A0A818HLW6</accession>
<dbReference type="Proteomes" id="UP000663868">
    <property type="component" value="Unassembled WGS sequence"/>
</dbReference>
<evidence type="ECO:0000256" key="1">
    <source>
        <dbReference type="ARBA" id="ARBA00022737"/>
    </source>
</evidence>
<sequence>MRSMMLSRFIDIKYQCNNPGCSSSIIDPASSLRDCQFTCLADAQCRTITFDENSNQCELFSDIPSQYGNLLAQSGVITMTVMDDTQVTDPVTTTTTISTTSTTTSVTTTTTTSTTTSTSSSTSTTESLNPCASGNLLWNTTGITVLDSSQLVSAVGLYVDSNNTLYVVDTNNHVVWKLLNNAVNATIVAGLYQSQGSNSSQLNWPYDVYADRHGNIYVSDYYNHRIQKYSNGSRNGKTIAGINGYGSSLNQMNRPEFFVFDSTETFMYIVDHDNNRIMRFVTNSTSGVNGTIIAGGNAADNTNTTFNSPLGIHYFPNTSSDLFITNSDGDSVIRWTPGASSGVFVAGTPGVAGSSSSLLYSPAGIRIDAYLNMYVVDRGNNRIQMFCANSQIGITIAGGSGGNGPEQLNQPSGIAFDAKMNMYIGDNNNARVQKFVKL</sequence>
<dbReference type="EMBL" id="CAJOBB010000014">
    <property type="protein sequence ID" value="CAF3510896.1"/>
    <property type="molecule type" value="Genomic_DNA"/>
</dbReference>
<proteinExistence type="predicted"/>
<protein>
    <recommendedName>
        <fullName evidence="4">Apple domain-containing protein</fullName>
    </recommendedName>
</protein>
<keyword evidence="1" id="KW-0677">Repeat</keyword>
<name>A0A818HLW6_9BILA</name>
<gene>
    <name evidence="5" type="ORF">KXQ929_LOCUS600</name>
</gene>
<feature type="repeat" description="NHL" evidence="2">
    <location>
        <begin position="196"/>
        <end position="232"/>
    </location>
</feature>
<dbReference type="InterPro" id="IPR050952">
    <property type="entry name" value="TRIM-NHL_E3_ligases"/>
</dbReference>
<organism evidence="5 6">
    <name type="scientific">Adineta steineri</name>
    <dbReference type="NCBI Taxonomy" id="433720"/>
    <lineage>
        <taxon>Eukaryota</taxon>
        <taxon>Metazoa</taxon>
        <taxon>Spiralia</taxon>
        <taxon>Gnathifera</taxon>
        <taxon>Rotifera</taxon>
        <taxon>Eurotatoria</taxon>
        <taxon>Bdelloidea</taxon>
        <taxon>Adinetida</taxon>
        <taxon>Adinetidae</taxon>
        <taxon>Adineta</taxon>
    </lineage>
</organism>
<evidence type="ECO:0000313" key="5">
    <source>
        <dbReference type="EMBL" id="CAF3510896.1"/>
    </source>
</evidence>
<dbReference type="PROSITE" id="PS51125">
    <property type="entry name" value="NHL"/>
    <property type="match status" value="2"/>
</dbReference>
<dbReference type="PANTHER" id="PTHR24104">
    <property type="entry name" value="E3 UBIQUITIN-PROTEIN LIGASE NHLRC1-RELATED"/>
    <property type="match status" value="1"/>
</dbReference>
<dbReference type="GO" id="GO:0008270">
    <property type="term" value="F:zinc ion binding"/>
    <property type="evidence" value="ECO:0007669"/>
    <property type="project" value="UniProtKB-KW"/>
</dbReference>
<dbReference type="AlphaFoldDB" id="A0A818HLW6"/>
<reference evidence="5" key="1">
    <citation type="submission" date="2021-02" db="EMBL/GenBank/DDBJ databases">
        <authorList>
            <person name="Nowell W R."/>
        </authorList>
    </citation>
    <scope>NUCLEOTIDE SEQUENCE</scope>
</reference>
<dbReference type="Gene3D" id="2.40.10.500">
    <property type="match status" value="2"/>
</dbReference>
<dbReference type="CDD" id="cd05819">
    <property type="entry name" value="NHL"/>
    <property type="match status" value="1"/>
</dbReference>
<feature type="repeat" description="NHL" evidence="2">
    <location>
        <begin position="150"/>
        <end position="181"/>
    </location>
</feature>
<evidence type="ECO:0000259" key="4">
    <source>
        <dbReference type="PROSITE" id="PS50948"/>
    </source>
</evidence>
<dbReference type="PANTHER" id="PTHR24104:SF25">
    <property type="entry name" value="PROTEIN LIN-41"/>
    <property type="match status" value="1"/>
</dbReference>
<dbReference type="InterPro" id="IPR001258">
    <property type="entry name" value="NHL_repeat"/>
</dbReference>
<dbReference type="SUPFAM" id="SSF101898">
    <property type="entry name" value="NHL repeat"/>
    <property type="match status" value="1"/>
</dbReference>
<dbReference type="InterPro" id="IPR011042">
    <property type="entry name" value="6-blade_b-propeller_TolB-like"/>
</dbReference>